<dbReference type="InterPro" id="IPR017853">
    <property type="entry name" value="GH"/>
</dbReference>
<dbReference type="PANTHER" id="PTHR42976">
    <property type="entry name" value="BIFUNCTIONAL CHITINASE/LYSOZYME-RELATED"/>
    <property type="match status" value="1"/>
</dbReference>
<evidence type="ECO:0000256" key="2">
    <source>
        <dbReference type="ARBA" id="ARBA00023277"/>
    </source>
</evidence>
<evidence type="ECO:0000313" key="9">
    <source>
        <dbReference type="EMBL" id="GAA3039012.1"/>
    </source>
</evidence>
<dbReference type="InterPro" id="IPR012291">
    <property type="entry name" value="CBM2_carb-bd_dom_sf"/>
</dbReference>
<dbReference type="InterPro" id="IPR018366">
    <property type="entry name" value="CBM2_CS"/>
</dbReference>
<dbReference type="CDD" id="cd06543">
    <property type="entry name" value="GH18_PF-ChiA-like"/>
    <property type="match status" value="1"/>
</dbReference>
<organism evidence="9 10">
    <name type="scientific">Streptosporangium longisporum</name>
    <dbReference type="NCBI Taxonomy" id="46187"/>
    <lineage>
        <taxon>Bacteria</taxon>
        <taxon>Bacillati</taxon>
        <taxon>Actinomycetota</taxon>
        <taxon>Actinomycetes</taxon>
        <taxon>Streptosporangiales</taxon>
        <taxon>Streptosporangiaceae</taxon>
        <taxon>Streptosporangium</taxon>
    </lineage>
</organism>
<feature type="region of interest" description="Disordered" evidence="5">
    <location>
        <begin position="134"/>
        <end position="153"/>
    </location>
</feature>
<dbReference type="CDD" id="cd00063">
    <property type="entry name" value="FN3"/>
    <property type="match status" value="1"/>
</dbReference>
<dbReference type="InterPro" id="IPR013783">
    <property type="entry name" value="Ig-like_fold"/>
</dbReference>
<dbReference type="RefSeq" id="WP_344906772.1">
    <property type="nucleotide sequence ID" value="NZ_BAAAWD010000029.1"/>
</dbReference>
<comment type="caution">
    <text evidence="9">The sequence shown here is derived from an EMBL/GenBank/DDBJ whole genome shotgun (WGS) entry which is preliminary data.</text>
</comment>
<dbReference type="Proteomes" id="UP001499930">
    <property type="component" value="Unassembled WGS sequence"/>
</dbReference>
<accession>A0ABP6LD19</accession>
<dbReference type="EMBL" id="BAAAWD010000029">
    <property type="protein sequence ID" value="GAA3039012.1"/>
    <property type="molecule type" value="Genomic_DNA"/>
</dbReference>
<dbReference type="Gene3D" id="3.20.20.80">
    <property type="entry name" value="Glycosidases"/>
    <property type="match status" value="1"/>
</dbReference>
<feature type="domain" description="Fibronectin type-III" evidence="7">
    <location>
        <begin position="141"/>
        <end position="227"/>
    </location>
</feature>
<feature type="signal peptide" evidence="6">
    <location>
        <begin position="1"/>
        <end position="29"/>
    </location>
</feature>
<dbReference type="InterPro" id="IPR006311">
    <property type="entry name" value="TAT_signal"/>
</dbReference>
<dbReference type="SUPFAM" id="SSF49384">
    <property type="entry name" value="Carbohydrate-binding domain"/>
    <property type="match status" value="1"/>
</dbReference>
<dbReference type="SUPFAM" id="SSF49265">
    <property type="entry name" value="Fibronectin type III"/>
    <property type="match status" value="1"/>
</dbReference>
<dbReference type="InterPro" id="IPR036116">
    <property type="entry name" value="FN3_sf"/>
</dbReference>
<evidence type="ECO:0000256" key="5">
    <source>
        <dbReference type="SAM" id="MobiDB-lite"/>
    </source>
</evidence>
<evidence type="ECO:0000256" key="1">
    <source>
        <dbReference type="ARBA" id="ARBA00022801"/>
    </source>
</evidence>
<protein>
    <recommendedName>
        <fullName evidence="11">Chitinase</fullName>
    </recommendedName>
</protein>
<dbReference type="PROSITE" id="PS00561">
    <property type="entry name" value="CBM2_A"/>
    <property type="match status" value="1"/>
</dbReference>
<evidence type="ECO:0008006" key="11">
    <source>
        <dbReference type="Google" id="ProtNLM"/>
    </source>
</evidence>
<proteinExistence type="predicted"/>
<dbReference type="InterPro" id="IPR001919">
    <property type="entry name" value="CBD2"/>
</dbReference>
<evidence type="ECO:0000256" key="4">
    <source>
        <dbReference type="ARBA" id="ARBA00023326"/>
    </source>
</evidence>
<feature type="chain" id="PRO_5046499348" description="Chitinase" evidence="6">
    <location>
        <begin position="30"/>
        <end position="519"/>
    </location>
</feature>
<dbReference type="SMART" id="SM00060">
    <property type="entry name" value="FN3"/>
    <property type="match status" value="1"/>
</dbReference>
<dbReference type="SUPFAM" id="SSF51445">
    <property type="entry name" value="(Trans)glycosidases"/>
    <property type="match status" value="1"/>
</dbReference>
<dbReference type="PROSITE" id="PS51173">
    <property type="entry name" value="CBM2"/>
    <property type="match status" value="1"/>
</dbReference>
<dbReference type="Gene3D" id="2.60.40.10">
    <property type="entry name" value="Immunoglobulins"/>
    <property type="match status" value="1"/>
</dbReference>
<feature type="domain" description="CBM2" evidence="8">
    <location>
        <begin position="25"/>
        <end position="133"/>
    </location>
</feature>
<dbReference type="PROSITE" id="PS51318">
    <property type="entry name" value="TAT"/>
    <property type="match status" value="1"/>
</dbReference>
<dbReference type="InterPro" id="IPR008965">
    <property type="entry name" value="CBM2/CBM3_carb-bd_dom_sf"/>
</dbReference>
<evidence type="ECO:0000259" key="7">
    <source>
        <dbReference type="PROSITE" id="PS50853"/>
    </source>
</evidence>
<evidence type="ECO:0000256" key="6">
    <source>
        <dbReference type="SAM" id="SignalP"/>
    </source>
</evidence>
<keyword evidence="4" id="KW-0624">Polysaccharide degradation</keyword>
<dbReference type="PROSITE" id="PS50853">
    <property type="entry name" value="FN3"/>
    <property type="match status" value="1"/>
</dbReference>
<dbReference type="Pfam" id="PF00041">
    <property type="entry name" value="fn3"/>
    <property type="match status" value="1"/>
</dbReference>
<dbReference type="InterPro" id="IPR052750">
    <property type="entry name" value="GH18_Chitinase"/>
</dbReference>
<name>A0ABP6LD19_9ACTN</name>
<keyword evidence="1" id="KW-0378">Hydrolase</keyword>
<sequence length="519" mass="52879">MRLRRTLVAVLAAIGMSAGLSAVATPAFAASPTAAFTKVSNWGSGFEGKYTITNGGTTTINGWSVAFDLPAGATIGSSWDATLSRNGQRFTFTNVGWNGTLAPGATASFGFNGTPGSATPSNCTLNGASCGGGSGPGTPGTPGAPSVTGTTNSSISLSWGASSGTVTGYRVYEGGTQRAQVSGTSATIGSLGTCTAHTYTVKAYNAQGESSASGPVSATTTGCTNPDPVGKMPGAPYLYMGWGSPPSPAAVMSATGVKSFTMAFILSSGGCTPAWDGNRPLTGGADAQAISQIKAAGGSVQISFGGWSGNKLGPNCATPAAFAGAVQQVINAVGPAVVDFDIENSDEFENYTVQDRILNGLKIVKQNNPGVKIAVTFGTTTTGPNAHGLRLINQARALAVPIDNYTIMPFDFGSSNIYTDTVNASEGLKNALKAAHGWSDAQAYARMGISGMNGLSDQQELTTVAAWTQIRDWARSKGLTRFAYWSVNRDRPCPGGGVTSNCSGIAQAEWDFTRVTAGF</sequence>
<feature type="compositionally biased region" description="Low complexity" evidence="5">
    <location>
        <begin position="141"/>
        <end position="153"/>
    </location>
</feature>
<dbReference type="SMART" id="SM00637">
    <property type="entry name" value="CBD_II"/>
    <property type="match status" value="1"/>
</dbReference>
<evidence type="ECO:0000256" key="3">
    <source>
        <dbReference type="ARBA" id="ARBA00023295"/>
    </source>
</evidence>
<dbReference type="InterPro" id="IPR003961">
    <property type="entry name" value="FN3_dom"/>
</dbReference>
<keyword evidence="3" id="KW-0326">Glycosidase</keyword>
<keyword evidence="10" id="KW-1185">Reference proteome</keyword>
<gene>
    <name evidence="9" type="ORF">GCM10017559_78970</name>
</gene>
<keyword evidence="6" id="KW-0732">Signal</keyword>
<dbReference type="Pfam" id="PF00553">
    <property type="entry name" value="CBM_2"/>
    <property type="match status" value="1"/>
</dbReference>
<evidence type="ECO:0000259" key="8">
    <source>
        <dbReference type="PROSITE" id="PS51173"/>
    </source>
</evidence>
<dbReference type="PANTHER" id="PTHR42976:SF1">
    <property type="entry name" value="GH18 DOMAIN-CONTAINING PROTEIN-RELATED"/>
    <property type="match status" value="1"/>
</dbReference>
<dbReference type="Gene3D" id="2.60.40.290">
    <property type="match status" value="1"/>
</dbReference>
<evidence type="ECO:0000313" key="10">
    <source>
        <dbReference type="Proteomes" id="UP001499930"/>
    </source>
</evidence>
<keyword evidence="2" id="KW-0119">Carbohydrate metabolism</keyword>
<reference evidence="10" key="1">
    <citation type="journal article" date="2019" name="Int. J. Syst. Evol. Microbiol.">
        <title>The Global Catalogue of Microorganisms (GCM) 10K type strain sequencing project: providing services to taxonomists for standard genome sequencing and annotation.</title>
        <authorList>
            <consortium name="The Broad Institute Genomics Platform"/>
            <consortium name="The Broad Institute Genome Sequencing Center for Infectious Disease"/>
            <person name="Wu L."/>
            <person name="Ma J."/>
        </authorList>
    </citation>
    <scope>NUCLEOTIDE SEQUENCE [LARGE SCALE GENOMIC DNA]</scope>
    <source>
        <strain evidence="10">JCM 3106</strain>
    </source>
</reference>